<keyword evidence="5" id="KW-1185">Reference proteome</keyword>
<evidence type="ECO:0000256" key="2">
    <source>
        <dbReference type="PROSITE-ProRule" id="PRU00221"/>
    </source>
</evidence>
<dbReference type="PANTHER" id="PTHR19842:SF0">
    <property type="entry name" value="TARGET OF RAPAMYCIN COMPLEX SUBUNIT LST8"/>
    <property type="match status" value="1"/>
</dbReference>
<dbReference type="Gene3D" id="2.130.10.10">
    <property type="entry name" value="YVTN repeat-like/Quinoprotein amine dehydrogenase"/>
    <property type="match status" value="2"/>
</dbReference>
<feature type="repeat" description="WD" evidence="2">
    <location>
        <begin position="92"/>
        <end position="133"/>
    </location>
</feature>
<dbReference type="GO" id="GO:0032956">
    <property type="term" value="P:regulation of actin cytoskeleton organization"/>
    <property type="evidence" value="ECO:0007669"/>
    <property type="project" value="TreeGrafter"/>
</dbReference>
<dbReference type="SMART" id="SM00320">
    <property type="entry name" value="WD40"/>
    <property type="match status" value="3"/>
</dbReference>
<keyword evidence="2 3" id="KW-0853">WD repeat</keyword>
<organism evidence="4 5">
    <name type="scientific">Paralvinella palmiformis</name>
    <dbReference type="NCBI Taxonomy" id="53620"/>
    <lineage>
        <taxon>Eukaryota</taxon>
        <taxon>Metazoa</taxon>
        <taxon>Spiralia</taxon>
        <taxon>Lophotrochozoa</taxon>
        <taxon>Annelida</taxon>
        <taxon>Polychaeta</taxon>
        <taxon>Sedentaria</taxon>
        <taxon>Canalipalpata</taxon>
        <taxon>Terebellida</taxon>
        <taxon>Terebelliformia</taxon>
        <taxon>Alvinellidae</taxon>
        <taxon>Paralvinella</taxon>
    </lineage>
</organism>
<reference evidence="4" key="1">
    <citation type="journal article" date="2023" name="Mol. Biol. Evol.">
        <title>Third-Generation Sequencing Reveals the Adaptive Role of the Epigenome in Three Deep-Sea Polychaetes.</title>
        <authorList>
            <person name="Perez M."/>
            <person name="Aroh O."/>
            <person name="Sun Y."/>
            <person name="Lan Y."/>
            <person name="Juniper S.K."/>
            <person name="Young C.R."/>
            <person name="Angers B."/>
            <person name="Qian P.Y."/>
        </authorList>
    </citation>
    <scope>NUCLEOTIDE SEQUENCE</scope>
    <source>
        <strain evidence="4">P08H-3</strain>
    </source>
</reference>
<feature type="repeat" description="WD" evidence="2">
    <location>
        <begin position="1"/>
        <end position="35"/>
    </location>
</feature>
<dbReference type="Pfam" id="PF00400">
    <property type="entry name" value="WD40"/>
    <property type="match status" value="3"/>
</dbReference>
<comment type="subunit">
    <text evidence="3">Part of TORC1 complex. Part of the TORC2 complex.</text>
</comment>
<name>A0AAD9JJ56_9ANNE</name>
<sequence>MSSFGGSKDPVILATAGYDHTIRLWQAHSGLCHRTVQHPDSIPEVDASIQSISIDPEGTYMAAVNNKGNCYVWSLSGGRHNEPTKLHPKTKLVAHDRQVLKCLFSPDSTLLATTSADTTVKIWRTADFSLMTELKEQNQRWVWDCAFSGDSQYIITADGNSRIPATGVLAIGMTKLLSAEDCAAVRTTSLSHQEAAYQAKGEKQNATTDA</sequence>
<dbReference type="InterPro" id="IPR036322">
    <property type="entry name" value="WD40_repeat_dom_sf"/>
</dbReference>
<dbReference type="GO" id="GO:0031931">
    <property type="term" value="C:TORC1 complex"/>
    <property type="evidence" value="ECO:0007669"/>
    <property type="project" value="UniProtKB-UniRule"/>
</dbReference>
<keyword evidence="3" id="KW-0677">Repeat</keyword>
<dbReference type="GO" id="GO:0005737">
    <property type="term" value="C:cytoplasm"/>
    <property type="evidence" value="ECO:0007669"/>
    <property type="project" value="UniProtKB-SubCell"/>
</dbReference>
<dbReference type="InterPro" id="IPR001680">
    <property type="entry name" value="WD40_rpt"/>
</dbReference>
<protein>
    <recommendedName>
        <fullName evidence="3">Target of rapamycin complex subunit lst8</fullName>
        <shortName evidence="3">TORC subunit lst8</shortName>
    </recommendedName>
</protein>
<accession>A0AAD9JJ56</accession>
<comment type="caution">
    <text evidence="4">The sequence shown here is derived from an EMBL/GenBank/DDBJ whole genome shotgun (WGS) entry which is preliminary data.</text>
</comment>
<evidence type="ECO:0000313" key="5">
    <source>
        <dbReference type="Proteomes" id="UP001208570"/>
    </source>
</evidence>
<dbReference type="InterPro" id="IPR037588">
    <property type="entry name" value="MLST8"/>
</dbReference>
<dbReference type="AlphaFoldDB" id="A0AAD9JJ56"/>
<dbReference type="EMBL" id="JAODUP010000290">
    <property type="protein sequence ID" value="KAK2153662.1"/>
    <property type="molecule type" value="Genomic_DNA"/>
</dbReference>
<dbReference type="Proteomes" id="UP001208570">
    <property type="component" value="Unassembled WGS sequence"/>
</dbReference>
<gene>
    <name evidence="4" type="ORF">LSH36_290g03093</name>
</gene>
<dbReference type="PANTHER" id="PTHR19842">
    <property type="entry name" value="G BETA-LIKE PROTEIN GBL"/>
    <property type="match status" value="1"/>
</dbReference>
<dbReference type="SUPFAM" id="SSF50978">
    <property type="entry name" value="WD40 repeat-like"/>
    <property type="match status" value="1"/>
</dbReference>
<comment type="subcellular location">
    <subcellularLocation>
        <location evidence="3">Cytoplasm</location>
    </subcellularLocation>
</comment>
<dbReference type="PROSITE" id="PS50082">
    <property type="entry name" value="WD_REPEATS_2"/>
    <property type="match status" value="2"/>
</dbReference>
<evidence type="ECO:0000256" key="3">
    <source>
        <dbReference type="RuleBase" id="RU369068"/>
    </source>
</evidence>
<comment type="function">
    <text evidence="3">Subunit of TORC1 and TORC2, which regulate cell growth and survival in response to nutrient and hormonal signals.</text>
</comment>
<keyword evidence="3" id="KW-0963">Cytoplasm</keyword>
<evidence type="ECO:0000256" key="1">
    <source>
        <dbReference type="ARBA" id="ARBA00009890"/>
    </source>
</evidence>
<dbReference type="PROSITE" id="PS50294">
    <property type="entry name" value="WD_REPEATS_REGION"/>
    <property type="match status" value="1"/>
</dbReference>
<dbReference type="InterPro" id="IPR015943">
    <property type="entry name" value="WD40/YVTN_repeat-like_dom_sf"/>
</dbReference>
<comment type="similarity">
    <text evidence="1 3">Belongs to the WD repeat LST8 family.</text>
</comment>
<proteinExistence type="inferred from homology"/>
<dbReference type="GO" id="GO:0031929">
    <property type="term" value="P:TOR signaling"/>
    <property type="evidence" value="ECO:0007669"/>
    <property type="project" value="UniProtKB-UniRule"/>
</dbReference>
<evidence type="ECO:0000313" key="4">
    <source>
        <dbReference type="EMBL" id="KAK2153662.1"/>
    </source>
</evidence>
<dbReference type="GO" id="GO:0031932">
    <property type="term" value="C:TORC2 complex"/>
    <property type="evidence" value="ECO:0007669"/>
    <property type="project" value="UniProtKB-UniRule"/>
</dbReference>